<comment type="similarity">
    <text evidence="1">Belongs to the DprA/Smf family.</text>
</comment>
<sequence length="352" mass="39693">MMNYELWLMLLDISNNQKIKLIDKYENEKNIYNNFEDILKQNKSLLKKIKNFEKNNLLYEVINLNKLLNKTGVGYITYSNPLYKEKLRQMENPPYYLFYKGNIDLINKKSLAIVGARKCSNYGLAVTKLLTKEIITNNIAIISGGARGIDSIAHKTSLENNGETIVVLGCGIDIVYPPENKVLFSKIIQNGLIISEFPFGMPPLKCNFPLRNRIISGLSDGVIVIEATEKSGSLITARKAQEQSKPVLVVPGSILHKGSTGSNKLIRDGCEILTGVEDLHRFFEGTNINIKSMSIRPEKSEILDIITDSPVHIDEIFKNTCVDRGALYALLFEMQIKNEIICLPGNYYIKII</sequence>
<dbReference type="EMBL" id="JAHXPT010000004">
    <property type="protein sequence ID" value="MBW6409751.1"/>
    <property type="molecule type" value="Genomic_DNA"/>
</dbReference>
<dbReference type="InterPro" id="IPR036388">
    <property type="entry name" value="WH-like_DNA-bd_sf"/>
</dbReference>
<organism evidence="4 5">
    <name type="scientific">Clostridium weizhouense</name>
    <dbReference type="NCBI Taxonomy" id="2859781"/>
    <lineage>
        <taxon>Bacteria</taxon>
        <taxon>Bacillati</taxon>
        <taxon>Bacillota</taxon>
        <taxon>Clostridia</taxon>
        <taxon>Eubacteriales</taxon>
        <taxon>Clostridiaceae</taxon>
        <taxon>Clostridium</taxon>
    </lineage>
</organism>
<dbReference type="Proteomes" id="UP001519921">
    <property type="component" value="Unassembled WGS sequence"/>
</dbReference>
<dbReference type="InterPro" id="IPR003488">
    <property type="entry name" value="DprA"/>
</dbReference>
<dbReference type="Gene3D" id="1.10.10.10">
    <property type="entry name" value="Winged helix-like DNA-binding domain superfamily/Winged helix DNA-binding domain"/>
    <property type="match status" value="1"/>
</dbReference>
<dbReference type="Pfam" id="PF02481">
    <property type="entry name" value="DNA_processg_A"/>
    <property type="match status" value="1"/>
</dbReference>
<dbReference type="RefSeq" id="WP_219778811.1">
    <property type="nucleotide sequence ID" value="NZ_JAHXPT010000004.1"/>
</dbReference>
<dbReference type="Gene3D" id="3.40.50.450">
    <property type="match status" value="1"/>
</dbReference>
<protein>
    <submittedName>
        <fullName evidence="4">DNA-processing protein DprA</fullName>
    </submittedName>
</protein>
<reference evidence="4 5" key="1">
    <citation type="submission" date="2021-07" db="EMBL/GenBank/DDBJ databases">
        <title>Clostridium weizhouense sp. nov., an anaerobic bacterium isolated from activated sludge of Petroleum wastewater.</title>
        <authorList>
            <person name="Li Q."/>
        </authorList>
    </citation>
    <scope>NUCLEOTIDE SEQUENCE [LARGE SCALE GENOMIC DNA]</scope>
    <source>
        <strain evidence="4 5">YB-6</strain>
    </source>
</reference>
<dbReference type="NCBIfam" id="TIGR00732">
    <property type="entry name" value="dprA"/>
    <property type="match status" value="1"/>
</dbReference>
<dbReference type="PANTHER" id="PTHR43022:SF1">
    <property type="entry name" value="PROTEIN SMF"/>
    <property type="match status" value="1"/>
</dbReference>
<dbReference type="InterPro" id="IPR057666">
    <property type="entry name" value="DrpA_SLOG"/>
</dbReference>
<name>A0ABS7AMW9_9CLOT</name>
<evidence type="ECO:0000313" key="4">
    <source>
        <dbReference type="EMBL" id="MBW6409751.1"/>
    </source>
</evidence>
<dbReference type="PANTHER" id="PTHR43022">
    <property type="entry name" value="PROTEIN SMF"/>
    <property type="match status" value="1"/>
</dbReference>
<feature type="domain" description="Smf/DprA SLOG" evidence="2">
    <location>
        <begin position="75"/>
        <end position="282"/>
    </location>
</feature>
<keyword evidence="5" id="KW-1185">Reference proteome</keyword>
<evidence type="ECO:0000313" key="5">
    <source>
        <dbReference type="Proteomes" id="UP001519921"/>
    </source>
</evidence>
<proteinExistence type="inferred from homology"/>
<dbReference type="SUPFAM" id="SSF102405">
    <property type="entry name" value="MCP/YpsA-like"/>
    <property type="match status" value="1"/>
</dbReference>
<evidence type="ECO:0000259" key="2">
    <source>
        <dbReference type="Pfam" id="PF02481"/>
    </source>
</evidence>
<dbReference type="Pfam" id="PF17782">
    <property type="entry name" value="WHD_DprA"/>
    <property type="match status" value="1"/>
</dbReference>
<evidence type="ECO:0000259" key="3">
    <source>
        <dbReference type="Pfam" id="PF17782"/>
    </source>
</evidence>
<evidence type="ECO:0000256" key="1">
    <source>
        <dbReference type="ARBA" id="ARBA00006525"/>
    </source>
</evidence>
<accession>A0ABS7AMW9</accession>
<gene>
    <name evidence="4" type="primary">dprA</name>
    <name evidence="4" type="ORF">KYD98_06580</name>
</gene>
<dbReference type="InterPro" id="IPR041614">
    <property type="entry name" value="DprA_WH"/>
</dbReference>
<feature type="domain" description="DprA winged helix" evidence="3">
    <location>
        <begin position="297"/>
        <end position="346"/>
    </location>
</feature>
<comment type="caution">
    <text evidence="4">The sequence shown here is derived from an EMBL/GenBank/DDBJ whole genome shotgun (WGS) entry which is preliminary data.</text>
</comment>